<evidence type="ECO:0000256" key="2">
    <source>
        <dbReference type="PROSITE-ProRule" id="PRU00187"/>
    </source>
</evidence>
<dbReference type="InterPro" id="IPR003309">
    <property type="entry name" value="SCAN_dom"/>
</dbReference>
<dbReference type="SMART" id="SM00431">
    <property type="entry name" value="SCAN"/>
    <property type="match status" value="2"/>
</dbReference>
<reference evidence="5 6" key="1">
    <citation type="journal article" date="2019" name="Mol. Ecol. Resour.">
        <title>Improving Illumina assemblies with Hi-C and long reads: an example with the North African dromedary.</title>
        <authorList>
            <person name="Elbers J.P."/>
            <person name="Rogers M.F."/>
            <person name="Perelman P.L."/>
            <person name="Proskuryakova A.A."/>
            <person name="Serdyukova N.A."/>
            <person name="Johnson W.E."/>
            <person name="Horin P."/>
            <person name="Corander J."/>
            <person name="Murphy D."/>
            <person name="Burger P.A."/>
        </authorList>
    </citation>
    <scope>NUCLEOTIDE SEQUENCE [LARGE SCALE GENOMIC DNA]</scope>
    <source>
        <strain evidence="5">Drom800</strain>
        <tissue evidence="5">Blood</tissue>
    </source>
</reference>
<dbReference type="PANTHER" id="PTHR45935:SF28">
    <property type="entry name" value="SCAN DOMAIN-CONTAINING PROTEIN 3"/>
    <property type="match status" value="1"/>
</dbReference>
<accession>A0A5N4CS33</accession>
<comment type="subcellular location">
    <subcellularLocation>
        <location evidence="2">Nucleus</location>
    </subcellularLocation>
</comment>
<keyword evidence="6" id="KW-1185">Reference proteome</keyword>
<dbReference type="STRING" id="9838.ENSCDRP00005008543"/>
<dbReference type="InterPro" id="IPR050916">
    <property type="entry name" value="SCAN-C2H2_zinc_finger"/>
</dbReference>
<dbReference type="InterPro" id="IPR038269">
    <property type="entry name" value="SCAN_sf"/>
</dbReference>
<comment type="caution">
    <text evidence="5">The sequence shown here is derived from an EMBL/GenBank/DDBJ whole genome shotgun (WGS) entry which is preliminary data.</text>
</comment>
<proteinExistence type="predicted"/>
<evidence type="ECO:0000256" key="1">
    <source>
        <dbReference type="ARBA" id="ARBA00023242"/>
    </source>
</evidence>
<evidence type="ECO:0000256" key="3">
    <source>
        <dbReference type="SAM" id="MobiDB-lite"/>
    </source>
</evidence>
<protein>
    <submittedName>
        <fullName evidence="5">Zinc finger and SCAN domain-containing protein 23</fullName>
    </submittedName>
</protein>
<keyword evidence="1 2" id="KW-0539">Nucleus</keyword>
<feature type="region of interest" description="Disordered" evidence="3">
    <location>
        <begin position="131"/>
        <end position="172"/>
    </location>
</feature>
<dbReference type="SUPFAM" id="SSF47353">
    <property type="entry name" value="Retrovirus capsid dimerization domain-like"/>
    <property type="match status" value="2"/>
</dbReference>
<feature type="domain" description="SCAN box" evidence="4">
    <location>
        <begin position="50"/>
        <end position="132"/>
    </location>
</feature>
<dbReference type="FunFam" id="1.10.4020.10:FF:000001">
    <property type="entry name" value="zinc finger protein 263 isoform X1"/>
    <property type="match status" value="2"/>
</dbReference>
<gene>
    <name evidence="5" type="ORF">Cadr_000022210</name>
</gene>
<feature type="domain" description="SCAN box" evidence="4">
    <location>
        <begin position="317"/>
        <end position="399"/>
    </location>
</feature>
<dbReference type="PROSITE" id="PS50804">
    <property type="entry name" value="SCAN_BOX"/>
    <property type="match status" value="2"/>
</dbReference>
<sequence>MSVTTALALQTPEMQKGLLAVKVKEEEGNHAYREESGLSRENPHTREIFRRRFRQFCYQETPGPREAFQRLQELCHQWLRPEMHTKEQILELLVLEQFLTILPEELQAWVREHRPVSGEEAVTVLEDLERELDEPGEQVPTNEHEQEELGKEKATPGGAQESSSGQLQTMEKQPQCNLQEVCRVQEIDDEAGAGNVELAPKRELFKEMKLLVKVPENLNGDIIQMPDCEETCDQEGRLERQRVHPGRNFAQEILLEALISFCTAMMASTWATQAHKDQDELLEVKEEVEVGEEHKYTARHDRNLQKHSTHSSREIFRQYFRQFCYQETSGPREALSRLRELCHQWLRPETHTKEQILELLVLEQFLTILPEELQAWVQEQHPESGEEVVTVLEDLERELDEPGYQVSAHTEEQEMFLQEMAPLGTGQELRMSLPSKKAQLKCESPELEAQQEKGMKKRMNLKENQKSLLDTPGKIYNLHVMKMEKKTSYKEILLKNQCEPQAGVNLLLSSLIPEWQSSCRKDPL</sequence>
<organism evidence="5 6">
    <name type="scientific">Camelus dromedarius</name>
    <name type="common">Dromedary</name>
    <name type="synonym">Arabian camel</name>
    <dbReference type="NCBI Taxonomy" id="9838"/>
    <lineage>
        <taxon>Eukaryota</taxon>
        <taxon>Metazoa</taxon>
        <taxon>Chordata</taxon>
        <taxon>Craniata</taxon>
        <taxon>Vertebrata</taxon>
        <taxon>Euteleostomi</taxon>
        <taxon>Mammalia</taxon>
        <taxon>Eutheria</taxon>
        <taxon>Laurasiatheria</taxon>
        <taxon>Artiodactyla</taxon>
        <taxon>Tylopoda</taxon>
        <taxon>Camelidae</taxon>
        <taxon>Camelus</taxon>
    </lineage>
</organism>
<dbReference type="AlphaFoldDB" id="A0A5N4CS33"/>
<dbReference type="GO" id="GO:0005634">
    <property type="term" value="C:nucleus"/>
    <property type="evidence" value="ECO:0007669"/>
    <property type="project" value="UniProtKB-SubCell"/>
</dbReference>
<dbReference type="EMBL" id="JWIN03000020">
    <property type="protein sequence ID" value="KAB1261633.1"/>
    <property type="molecule type" value="Genomic_DNA"/>
</dbReference>
<dbReference type="Pfam" id="PF02023">
    <property type="entry name" value="SCAN"/>
    <property type="match status" value="2"/>
</dbReference>
<dbReference type="PANTHER" id="PTHR45935">
    <property type="entry name" value="PROTEIN ZBED8-RELATED"/>
    <property type="match status" value="1"/>
</dbReference>
<dbReference type="Proteomes" id="UP000299084">
    <property type="component" value="Unassembled WGS sequence"/>
</dbReference>
<evidence type="ECO:0000259" key="4">
    <source>
        <dbReference type="PROSITE" id="PS50804"/>
    </source>
</evidence>
<evidence type="ECO:0000313" key="6">
    <source>
        <dbReference type="Proteomes" id="UP000299084"/>
    </source>
</evidence>
<name>A0A5N4CS33_CAMDR</name>
<dbReference type="CDD" id="cd07936">
    <property type="entry name" value="SCAN"/>
    <property type="match status" value="2"/>
</dbReference>
<dbReference type="Gene3D" id="1.10.4020.10">
    <property type="entry name" value="DNA breaking-rejoining enzymes"/>
    <property type="match status" value="2"/>
</dbReference>
<evidence type="ECO:0000313" key="5">
    <source>
        <dbReference type="EMBL" id="KAB1261633.1"/>
    </source>
</evidence>
<feature type="compositionally biased region" description="Polar residues" evidence="3">
    <location>
        <begin position="160"/>
        <end position="172"/>
    </location>
</feature>
<feature type="compositionally biased region" description="Basic and acidic residues" evidence="3">
    <location>
        <begin position="142"/>
        <end position="154"/>
    </location>
</feature>